<dbReference type="EMBL" id="CP090894">
    <property type="protein sequence ID" value="ULT94885.1"/>
    <property type="molecule type" value="Genomic_DNA"/>
</dbReference>
<dbReference type="SUPFAM" id="SSF117281">
    <property type="entry name" value="Kelch motif"/>
    <property type="match status" value="1"/>
</dbReference>
<keyword evidence="2" id="KW-0677">Repeat</keyword>
<name>A0AAE9AAI3_CAEBR</name>
<evidence type="ECO:0000313" key="4">
    <source>
        <dbReference type="EMBL" id="ULT94882.1"/>
    </source>
</evidence>
<dbReference type="InterPro" id="IPR011705">
    <property type="entry name" value="BACK"/>
</dbReference>
<dbReference type="AlphaFoldDB" id="A0AAE9AAI3"/>
<dbReference type="PANTHER" id="PTHR45632:SF3">
    <property type="entry name" value="KELCH-LIKE PROTEIN 32"/>
    <property type="match status" value="1"/>
</dbReference>
<dbReference type="InterPro" id="IPR015915">
    <property type="entry name" value="Kelch-typ_b-propeller"/>
</dbReference>
<dbReference type="SMART" id="SM00875">
    <property type="entry name" value="BACK"/>
    <property type="match status" value="1"/>
</dbReference>
<dbReference type="InterPro" id="IPR006652">
    <property type="entry name" value="Kelch_1"/>
</dbReference>
<evidence type="ECO:0000256" key="1">
    <source>
        <dbReference type="ARBA" id="ARBA00022441"/>
    </source>
</evidence>
<reference evidence="5 6" key="1">
    <citation type="submission" date="2022-05" db="EMBL/GenBank/DDBJ databases">
        <title>Chromosome-level reference genomes for two strains of Caenorhabditis briggsae: an improved platform for comparative genomics.</title>
        <authorList>
            <person name="Stevens L."/>
            <person name="Andersen E.C."/>
        </authorList>
    </citation>
    <scope>NUCLEOTIDE SEQUENCE [LARGE SCALE GENOMIC DNA]</scope>
    <source>
        <strain evidence="5">QX1410_ONT</strain>
        <tissue evidence="5">Whole-organism</tissue>
    </source>
</reference>
<proteinExistence type="predicted"/>
<dbReference type="Proteomes" id="UP000827892">
    <property type="component" value="Chromosome IV"/>
</dbReference>
<keyword evidence="1" id="KW-0880">Kelch repeat</keyword>
<dbReference type="Gene3D" id="1.25.40.420">
    <property type="match status" value="1"/>
</dbReference>
<dbReference type="EMBL" id="CP090894">
    <property type="protein sequence ID" value="ULT94882.1"/>
    <property type="molecule type" value="Genomic_DNA"/>
</dbReference>
<dbReference type="SMART" id="SM00612">
    <property type="entry name" value="Kelch"/>
    <property type="match status" value="5"/>
</dbReference>
<dbReference type="PANTHER" id="PTHR45632">
    <property type="entry name" value="LD33804P"/>
    <property type="match status" value="1"/>
</dbReference>
<gene>
    <name evidence="4" type="ORF">L3Y34_003961</name>
    <name evidence="5" type="ORF">L3Y34_003963</name>
</gene>
<evidence type="ECO:0000313" key="6">
    <source>
        <dbReference type="Proteomes" id="UP000827892"/>
    </source>
</evidence>
<sequence length="616" mass="69822">MRFCNTQFVSIERSDVAIVSKDGHRFEVKLAESEIARELNCLGAVSPRALQKNILVPFSTNTVEYLLGLNNVSDCIEEKSWFGLEKALEEIAGFGSQPNYPNILTIKNAICDHMLSTLSDRNCFLLHKKLRQFDCHIHANKTVEYILYNLVRMVTVDKIVDVEFFRLPVEELAELLNNDEINIDREVKIVEVIGKWIAADFVNRDKFRPMLMHTVRLMALDEEAAKQLSEYRLSMQQPRKTRDILLAVGGWLHRQACDRIDWFDPEAREWKVSQQRLPMPLAYHGAAILGDELYVFGGSNGTRTRCETWKMSTKTWQWEKCDNMLEPRNYITNSSVVYDGKIYVFGGQNWREITRASLRSKTGEMYDPKTNKWTATGNLHDMRSDCAAAVFDNQIYVSGGFNGDNILASVEVYNPIGDFFSRYIDLPYPITGHCLVTHQERLFIVGGFNGMERMNKIWMWHRNGEWQELPERLVLGRSTSAAVSYKGWLFSIAGYTERVEATCEIMLPTPDAARFGSIPPLPKAKSALKVLQASNWRSHLENRGIDDVNYAISDSDSEYDELHDDYNFLSTQNSYGDEASAPVGGGAQVVVDVSEAPAVTVDNAGESQSAVASSGY</sequence>
<evidence type="ECO:0000259" key="3">
    <source>
        <dbReference type="SMART" id="SM00875"/>
    </source>
</evidence>
<evidence type="ECO:0000313" key="5">
    <source>
        <dbReference type="EMBL" id="ULT94885.1"/>
    </source>
</evidence>
<feature type="domain" description="BACK" evidence="3">
    <location>
        <begin position="123"/>
        <end position="229"/>
    </location>
</feature>
<accession>A0AAE9AAI3</accession>
<dbReference type="Pfam" id="PF01344">
    <property type="entry name" value="Kelch_1"/>
    <property type="match status" value="1"/>
</dbReference>
<protein>
    <recommendedName>
        <fullName evidence="3">BACK domain-containing protein</fullName>
    </recommendedName>
</protein>
<dbReference type="Pfam" id="PF07707">
    <property type="entry name" value="BACK"/>
    <property type="match status" value="1"/>
</dbReference>
<dbReference type="Pfam" id="PF24681">
    <property type="entry name" value="Kelch_KLHDC2_KLHL20_DRC7"/>
    <property type="match status" value="1"/>
</dbReference>
<dbReference type="Gene3D" id="2.120.10.80">
    <property type="entry name" value="Kelch-type beta propeller"/>
    <property type="match status" value="1"/>
</dbReference>
<organism evidence="5 6">
    <name type="scientific">Caenorhabditis briggsae</name>
    <dbReference type="NCBI Taxonomy" id="6238"/>
    <lineage>
        <taxon>Eukaryota</taxon>
        <taxon>Metazoa</taxon>
        <taxon>Ecdysozoa</taxon>
        <taxon>Nematoda</taxon>
        <taxon>Chromadorea</taxon>
        <taxon>Rhabditida</taxon>
        <taxon>Rhabditina</taxon>
        <taxon>Rhabditomorpha</taxon>
        <taxon>Rhabditoidea</taxon>
        <taxon>Rhabditidae</taxon>
        <taxon>Peloderinae</taxon>
        <taxon>Caenorhabditis</taxon>
    </lineage>
</organism>
<evidence type="ECO:0000256" key="2">
    <source>
        <dbReference type="ARBA" id="ARBA00022737"/>
    </source>
</evidence>